<proteinExistence type="predicted"/>
<evidence type="ECO:0000256" key="4">
    <source>
        <dbReference type="SAM" id="MobiDB-lite"/>
    </source>
</evidence>
<dbReference type="SUPFAM" id="SSF46689">
    <property type="entry name" value="Homeodomain-like"/>
    <property type="match status" value="1"/>
</dbReference>
<dbReference type="GO" id="GO:0003700">
    <property type="term" value="F:DNA-binding transcription factor activity"/>
    <property type="evidence" value="ECO:0007669"/>
    <property type="project" value="InterPro"/>
</dbReference>
<comment type="caution">
    <text evidence="5">The sequence shown here is derived from an EMBL/GenBank/DDBJ whole genome shotgun (WGS) entry which is preliminary data.</text>
</comment>
<reference evidence="5 6" key="1">
    <citation type="submission" date="2019-12" db="EMBL/GenBank/DDBJ databases">
        <authorList>
            <person name="Alioto T."/>
            <person name="Alioto T."/>
            <person name="Gomez Garrido J."/>
        </authorList>
    </citation>
    <scope>NUCLEOTIDE SEQUENCE [LARGE SCALE GENOMIC DNA]</scope>
</reference>
<keyword evidence="6" id="KW-1185">Reference proteome</keyword>
<name>A0A8S0TDB1_OLEEU</name>
<evidence type="ECO:0000313" key="6">
    <source>
        <dbReference type="Proteomes" id="UP000594638"/>
    </source>
</evidence>
<keyword evidence="2" id="KW-0804">Transcription</keyword>
<dbReference type="GO" id="GO:0005634">
    <property type="term" value="C:nucleus"/>
    <property type="evidence" value="ECO:0007669"/>
    <property type="project" value="TreeGrafter"/>
</dbReference>
<dbReference type="OrthoDB" id="60033at2759"/>
<evidence type="ECO:0000256" key="3">
    <source>
        <dbReference type="ARBA" id="ARBA00023242"/>
    </source>
</evidence>
<organism evidence="5 6">
    <name type="scientific">Olea europaea subsp. europaea</name>
    <dbReference type="NCBI Taxonomy" id="158383"/>
    <lineage>
        <taxon>Eukaryota</taxon>
        <taxon>Viridiplantae</taxon>
        <taxon>Streptophyta</taxon>
        <taxon>Embryophyta</taxon>
        <taxon>Tracheophyta</taxon>
        <taxon>Spermatophyta</taxon>
        <taxon>Magnoliopsida</taxon>
        <taxon>eudicotyledons</taxon>
        <taxon>Gunneridae</taxon>
        <taxon>Pentapetalae</taxon>
        <taxon>asterids</taxon>
        <taxon>lamiids</taxon>
        <taxon>Lamiales</taxon>
        <taxon>Oleaceae</taxon>
        <taxon>Oleeae</taxon>
        <taxon>Olea</taxon>
    </lineage>
</organism>
<dbReference type="AlphaFoldDB" id="A0A8S0TDB1"/>
<keyword evidence="1" id="KW-0805">Transcription regulation</keyword>
<keyword evidence="3" id="KW-0539">Nucleus</keyword>
<evidence type="ECO:0000313" key="5">
    <source>
        <dbReference type="EMBL" id="CAA3003309.1"/>
    </source>
</evidence>
<dbReference type="GO" id="GO:0003677">
    <property type="term" value="F:DNA binding"/>
    <property type="evidence" value="ECO:0007669"/>
    <property type="project" value="InterPro"/>
</dbReference>
<dbReference type="Proteomes" id="UP000594638">
    <property type="component" value="Unassembled WGS sequence"/>
</dbReference>
<dbReference type="InterPro" id="IPR044841">
    <property type="entry name" value="LUX/BOA-like"/>
</dbReference>
<dbReference type="Gramene" id="OE9A066306T1">
    <property type="protein sequence ID" value="OE9A066306C1"/>
    <property type="gene ID" value="OE9A066306"/>
</dbReference>
<dbReference type="PANTHER" id="PTHR31442:SF21">
    <property type="entry name" value="TRANSCRIPTION FACTOR BOA-RELATED"/>
    <property type="match status" value="1"/>
</dbReference>
<evidence type="ECO:0000256" key="2">
    <source>
        <dbReference type="ARBA" id="ARBA00023163"/>
    </source>
</evidence>
<dbReference type="EMBL" id="CACTIH010005947">
    <property type="protein sequence ID" value="CAA3003309.1"/>
    <property type="molecule type" value="Genomic_DNA"/>
</dbReference>
<feature type="region of interest" description="Disordered" evidence="4">
    <location>
        <begin position="59"/>
        <end position="92"/>
    </location>
</feature>
<dbReference type="NCBIfam" id="TIGR01557">
    <property type="entry name" value="myb_SHAQKYF"/>
    <property type="match status" value="1"/>
</dbReference>
<dbReference type="Gene3D" id="1.10.10.60">
    <property type="entry name" value="Homeodomain-like"/>
    <property type="match status" value="1"/>
</dbReference>
<sequence length="113" mass="12317">MPKSIMQLMNVEGLTRENLASHLQKYRLYVKRMQGLSNEAPSAFDKLFPSMIVPPHSFNESSSGGAIGSGPFGLKSGNSSGSDDKENCIDMPIPMLYPPPTLQILPMQAMEMG</sequence>
<dbReference type="InterPro" id="IPR006447">
    <property type="entry name" value="Myb_dom_plants"/>
</dbReference>
<evidence type="ECO:0000256" key="1">
    <source>
        <dbReference type="ARBA" id="ARBA00023015"/>
    </source>
</evidence>
<protein>
    <submittedName>
        <fullName evidence="5">Transcription factor PCL1-like</fullName>
    </submittedName>
</protein>
<accession>A0A8S0TDB1</accession>
<dbReference type="PANTHER" id="PTHR31442">
    <property type="entry name" value="HOMEODOMAIN-LIKE SUPERFAMILY PROTEIN-RELATED"/>
    <property type="match status" value="1"/>
</dbReference>
<gene>
    <name evidence="5" type="ORF">OLEA9_A066306</name>
</gene>
<dbReference type="InterPro" id="IPR009057">
    <property type="entry name" value="Homeodomain-like_sf"/>
</dbReference>